<comment type="caution">
    <text evidence="1">The sequence shown here is derived from an EMBL/GenBank/DDBJ whole genome shotgun (WGS) entry which is preliminary data.</text>
</comment>
<gene>
    <name evidence="1" type="ORF">TSAR_001825</name>
</gene>
<dbReference type="EMBL" id="NNAY01000990">
    <property type="protein sequence ID" value="OXU25592.1"/>
    <property type="molecule type" value="Genomic_DNA"/>
</dbReference>
<sequence>MKPLSAALNVDGRYQNYRVENPELIFKKTQITEFPKIRFQSRATVNETSLRYEIVKRNFEQLSTLDFSSLPGGGFQLAPRPEFQNALEFKSSEIRSLRPRIFPLNFEFNIKQ</sequence>
<evidence type="ECO:0000313" key="1">
    <source>
        <dbReference type="EMBL" id="OXU25592.1"/>
    </source>
</evidence>
<dbReference type="Proteomes" id="UP000215335">
    <property type="component" value="Unassembled WGS sequence"/>
</dbReference>
<reference evidence="1 2" key="1">
    <citation type="journal article" date="2017" name="Curr. Biol.">
        <title>The Evolution of Venom by Co-option of Single-Copy Genes.</title>
        <authorList>
            <person name="Martinson E.O."/>
            <person name="Mrinalini"/>
            <person name="Kelkar Y.D."/>
            <person name="Chang C.H."/>
            <person name="Werren J.H."/>
        </authorList>
    </citation>
    <scope>NUCLEOTIDE SEQUENCE [LARGE SCALE GENOMIC DNA]</scope>
    <source>
        <strain evidence="1 2">Alberta</strain>
        <tissue evidence="1">Whole body</tissue>
    </source>
</reference>
<accession>A0A232F4Q9</accession>
<dbReference type="AlphaFoldDB" id="A0A232F4Q9"/>
<proteinExistence type="predicted"/>
<name>A0A232F4Q9_9HYME</name>
<keyword evidence="2" id="KW-1185">Reference proteome</keyword>
<organism evidence="1 2">
    <name type="scientific">Trichomalopsis sarcophagae</name>
    <dbReference type="NCBI Taxonomy" id="543379"/>
    <lineage>
        <taxon>Eukaryota</taxon>
        <taxon>Metazoa</taxon>
        <taxon>Ecdysozoa</taxon>
        <taxon>Arthropoda</taxon>
        <taxon>Hexapoda</taxon>
        <taxon>Insecta</taxon>
        <taxon>Pterygota</taxon>
        <taxon>Neoptera</taxon>
        <taxon>Endopterygota</taxon>
        <taxon>Hymenoptera</taxon>
        <taxon>Apocrita</taxon>
        <taxon>Proctotrupomorpha</taxon>
        <taxon>Chalcidoidea</taxon>
        <taxon>Pteromalidae</taxon>
        <taxon>Pteromalinae</taxon>
        <taxon>Trichomalopsis</taxon>
    </lineage>
</organism>
<protein>
    <submittedName>
        <fullName evidence="1">Uncharacterized protein</fullName>
    </submittedName>
</protein>
<evidence type="ECO:0000313" key="2">
    <source>
        <dbReference type="Proteomes" id="UP000215335"/>
    </source>
</evidence>